<name>A0A6J5R1P4_9CAUD</name>
<accession>A0A6J5R1P4</accession>
<reference evidence="1" key="1">
    <citation type="submission" date="2020-05" db="EMBL/GenBank/DDBJ databases">
        <authorList>
            <person name="Chiriac C."/>
            <person name="Salcher M."/>
            <person name="Ghai R."/>
            <person name="Kavagutti S V."/>
        </authorList>
    </citation>
    <scope>NUCLEOTIDE SEQUENCE</scope>
</reference>
<gene>
    <name evidence="1" type="ORF">UFOVP1192_21</name>
</gene>
<sequence length="123" mass="13119">MKKNTKVTAVASDSFNFVALVASMIQDPKFVAALSANGFERVVKSPKKGDVVGGYVLCERLGKHGVKVAKAKTEWVTLGPISVPDITPEEHKIRCAAYKAAIALGVGWSQANYAGYHAVAESR</sequence>
<organism evidence="1">
    <name type="scientific">uncultured Caudovirales phage</name>
    <dbReference type="NCBI Taxonomy" id="2100421"/>
    <lineage>
        <taxon>Viruses</taxon>
        <taxon>Duplodnaviria</taxon>
        <taxon>Heunggongvirae</taxon>
        <taxon>Uroviricota</taxon>
        <taxon>Caudoviricetes</taxon>
        <taxon>Peduoviridae</taxon>
        <taxon>Maltschvirus</taxon>
        <taxon>Maltschvirus maltsch</taxon>
    </lineage>
</organism>
<dbReference type="EMBL" id="LR797151">
    <property type="protein sequence ID" value="CAB4189902.1"/>
    <property type="molecule type" value="Genomic_DNA"/>
</dbReference>
<proteinExistence type="predicted"/>
<evidence type="ECO:0000313" key="1">
    <source>
        <dbReference type="EMBL" id="CAB4189902.1"/>
    </source>
</evidence>
<protein>
    <submittedName>
        <fullName evidence="1">Uncharacterized protein</fullName>
    </submittedName>
</protein>